<dbReference type="InterPro" id="IPR032781">
    <property type="entry name" value="ABC_tran_Xtn"/>
</dbReference>
<evidence type="ECO:0000256" key="2">
    <source>
        <dbReference type="ARBA" id="ARBA00022840"/>
    </source>
</evidence>
<keyword evidence="3" id="KW-0175">Coiled coil</keyword>
<dbReference type="NCBIfam" id="NF000355">
    <property type="entry name" value="ribo_prot_ABC_F"/>
    <property type="match status" value="1"/>
</dbReference>
<dbReference type="EMBL" id="CP000853">
    <property type="protein sequence ID" value="ABW19832.1"/>
    <property type="molecule type" value="Genomic_DNA"/>
</dbReference>
<keyword evidence="6" id="KW-1185">Reference proteome</keyword>
<dbReference type="Gene3D" id="3.40.50.300">
    <property type="entry name" value="P-loop containing nucleotide triphosphate hydrolases"/>
    <property type="match status" value="2"/>
</dbReference>
<dbReference type="Pfam" id="PF00005">
    <property type="entry name" value="ABC_tran"/>
    <property type="match status" value="2"/>
</dbReference>
<dbReference type="FunFam" id="3.40.50.300:FF:000011">
    <property type="entry name" value="Putative ABC transporter ATP-binding component"/>
    <property type="match status" value="1"/>
</dbReference>
<dbReference type="InterPro" id="IPR003593">
    <property type="entry name" value="AAA+_ATPase"/>
</dbReference>
<dbReference type="InterPro" id="IPR017871">
    <property type="entry name" value="ABC_transporter-like_CS"/>
</dbReference>
<dbReference type="RefSeq" id="WP_012160139.1">
    <property type="nucleotide sequence ID" value="NC_009922.1"/>
</dbReference>
<evidence type="ECO:0000256" key="1">
    <source>
        <dbReference type="ARBA" id="ARBA00022741"/>
    </source>
</evidence>
<dbReference type="InterPro" id="IPR003439">
    <property type="entry name" value="ABC_transporter-like_ATP-bd"/>
</dbReference>
<dbReference type="InterPro" id="IPR037118">
    <property type="entry name" value="Val-tRNA_synth_C_sf"/>
</dbReference>
<keyword evidence="1" id="KW-0547">Nucleotide-binding</keyword>
<dbReference type="SMART" id="SM00382">
    <property type="entry name" value="AAA"/>
    <property type="match status" value="2"/>
</dbReference>
<dbReference type="AlphaFoldDB" id="A8MJ50"/>
<dbReference type="Proteomes" id="UP000000269">
    <property type="component" value="Chromosome"/>
</dbReference>
<dbReference type="PROSITE" id="PS00211">
    <property type="entry name" value="ABC_TRANSPORTER_1"/>
    <property type="match status" value="2"/>
</dbReference>
<dbReference type="PANTHER" id="PTHR42855:SF2">
    <property type="entry name" value="DRUG RESISTANCE ABC TRANSPORTER,ATP-BINDING PROTEIN"/>
    <property type="match status" value="1"/>
</dbReference>
<organism evidence="5 6">
    <name type="scientific">Alkaliphilus oremlandii (strain OhILAs)</name>
    <name type="common">Clostridium oremlandii (strain OhILAs)</name>
    <dbReference type="NCBI Taxonomy" id="350688"/>
    <lineage>
        <taxon>Bacteria</taxon>
        <taxon>Bacillati</taxon>
        <taxon>Bacillota</taxon>
        <taxon>Clostridia</taxon>
        <taxon>Peptostreptococcales</taxon>
        <taxon>Natronincolaceae</taxon>
        <taxon>Alkaliphilus</taxon>
    </lineage>
</organism>
<dbReference type="Gene3D" id="1.10.287.380">
    <property type="entry name" value="Valyl-tRNA synthetase, C-terminal domain"/>
    <property type="match status" value="1"/>
</dbReference>
<proteinExistence type="predicted"/>
<accession>A8MJ50</accession>
<evidence type="ECO:0000259" key="4">
    <source>
        <dbReference type="PROSITE" id="PS50893"/>
    </source>
</evidence>
<dbReference type="InterPro" id="IPR032524">
    <property type="entry name" value="ABC_tran_C"/>
</dbReference>
<sequence>MIECNVYGISKEYGVNKIFENISFSLKKGDRIGLVGQNGCGKTTLMKILMDIEDYTSGSISIRKDAKLGYLEQVPNESPGVKTYDVLMHAFRRAIEIKNCFTKLEHQLNHLTGPALESVMKEYGRYMEEYEALDGYQLETKVHRICQGLNISENMKNMDFNALSGGEKTRVLLGKLLLESPDILLLDEPSNHLDISTIEWLEGFLKEYTGTLLIISHDRYFLDRVVNKVFELTASEMVCYDGNYTAYVEEKEKRFFEELKKYENQQKLLDRIKEQIHRYRVWGAMRDSEVMYKRAKELEKRLEKIEVLDKPVLDQKKIKIDSSVENRSGKRVLLVEGLEKSYDNKTLFKGESFSIFYQDSLCLMGPNGSGKSTLLKMIMGEIDPDNGTIQLGSGVKIGYLPQHIHFTDEEKTLVEYFAYEHGINQEIARKALSKMLFTQDKVYKKIRNLSGGEKSKLKLCSLLYEKVNFLILDEPTNHLDISSREELEEALLSFEGTLLFVSHDRYFVEKIAGKIMVIEDGRLSLYPFGYQSFLEEKSKLIQEKNMAQEKSVATSKLKNTKETSKKKPSKVSIEKVEEDIRKLEEELQEIVAEMENNQSDYTVLNDLTLKQENLNKDLEVLYAKWEEFISREEDL</sequence>
<dbReference type="CDD" id="cd03221">
    <property type="entry name" value="ABCF_EF-3"/>
    <property type="match status" value="2"/>
</dbReference>
<reference evidence="6" key="1">
    <citation type="submission" date="2007-10" db="EMBL/GenBank/DDBJ databases">
        <title>Complete genome of Alkaliphilus oremlandii OhILAs.</title>
        <authorList>
            <person name="Copeland A."/>
            <person name="Lucas S."/>
            <person name="Lapidus A."/>
            <person name="Barry K."/>
            <person name="Detter J.C."/>
            <person name="Glavina del Rio T."/>
            <person name="Hammon N."/>
            <person name="Israni S."/>
            <person name="Dalin E."/>
            <person name="Tice H."/>
            <person name="Pitluck S."/>
            <person name="Chain P."/>
            <person name="Malfatti S."/>
            <person name="Shin M."/>
            <person name="Vergez L."/>
            <person name="Schmutz J."/>
            <person name="Larimer F."/>
            <person name="Land M."/>
            <person name="Hauser L."/>
            <person name="Kyrpides N."/>
            <person name="Mikhailova N."/>
            <person name="Stolz J.F."/>
            <person name="Dawson A."/>
            <person name="Fisher E."/>
            <person name="Crable B."/>
            <person name="Perera E."/>
            <person name="Lisak J."/>
            <person name="Ranganathan M."/>
            <person name="Basu P."/>
            <person name="Richardson P."/>
        </authorList>
    </citation>
    <scope>NUCLEOTIDE SEQUENCE [LARGE SCALE GENOMIC DNA]</scope>
    <source>
        <strain evidence="6">OhILAs</strain>
    </source>
</reference>
<dbReference type="HOGENOM" id="CLU_000604_36_0_9"/>
<dbReference type="GO" id="GO:0005524">
    <property type="term" value="F:ATP binding"/>
    <property type="evidence" value="ECO:0007669"/>
    <property type="project" value="UniProtKB-KW"/>
</dbReference>
<protein>
    <submittedName>
        <fullName evidence="5">ABC transporter related</fullName>
    </submittedName>
</protein>
<dbReference type="InterPro" id="IPR027417">
    <property type="entry name" value="P-loop_NTPase"/>
</dbReference>
<keyword evidence="2" id="KW-0067">ATP-binding</keyword>
<evidence type="ECO:0000313" key="6">
    <source>
        <dbReference type="Proteomes" id="UP000000269"/>
    </source>
</evidence>
<dbReference type="OrthoDB" id="9801441at2"/>
<feature type="domain" description="ABC transporter" evidence="4">
    <location>
        <begin position="4"/>
        <end position="259"/>
    </location>
</feature>
<dbReference type="GO" id="GO:0003677">
    <property type="term" value="F:DNA binding"/>
    <property type="evidence" value="ECO:0007669"/>
    <property type="project" value="InterPro"/>
</dbReference>
<evidence type="ECO:0000313" key="5">
    <source>
        <dbReference type="EMBL" id="ABW19832.1"/>
    </source>
</evidence>
<dbReference type="KEGG" id="aoe:Clos_2299"/>
<dbReference type="GO" id="GO:0016887">
    <property type="term" value="F:ATP hydrolysis activity"/>
    <property type="evidence" value="ECO:0007669"/>
    <property type="project" value="InterPro"/>
</dbReference>
<feature type="coiled-coil region" evidence="3">
    <location>
        <begin position="530"/>
        <end position="624"/>
    </location>
</feature>
<name>A8MJ50_ALKOO</name>
<dbReference type="Pfam" id="PF16326">
    <property type="entry name" value="ABC_tran_CTD"/>
    <property type="match status" value="1"/>
</dbReference>
<dbReference type="PANTHER" id="PTHR42855">
    <property type="entry name" value="ABC TRANSPORTER ATP-BINDING SUBUNIT"/>
    <property type="match status" value="1"/>
</dbReference>
<evidence type="ECO:0000256" key="3">
    <source>
        <dbReference type="SAM" id="Coils"/>
    </source>
</evidence>
<dbReference type="Pfam" id="PF12848">
    <property type="entry name" value="ABC_tran_Xtn"/>
    <property type="match status" value="1"/>
</dbReference>
<dbReference type="STRING" id="350688.Clos_2299"/>
<feature type="domain" description="ABC transporter" evidence="4">
    <location>
        <begin position="333"/>
        <end position="545"/>
    </location>
</feature>
<dbReference type="InterPro" id="IPR051309">
    <property type="entry name" value="ABCF_ATPase"/>
</dbReference>
<dbReference type="PROSITE" id="PS50893">
    <property type="entry name" value="ABC_TRANSPORTER_2"/>
    <property type="match status" value="2"/>
</dbReference>
<dbReference type="eggNOG" id="COG0488">
    <property type="taxonomic scope" value="Bacteria"/>
</dbReference>
<dbReference type="SUPFAM" id="SSF52540">
    <property type="entry name" value="P-loop containing nucleoside triphosphate hydrolases"/>
    <property type="match status" value="2"/>
</dbReference>
<gene>
    <name evidence="5" type="ordered locus">Clos_2299</name>
</gene>